<name>A0A931IK74_9NOCA</name>
<protein>
    <submittedName>
        <fullName evidence="2">Hemerythrin domain-containing protein</fullName>
    </submittedName>
</protein>
<dbReference type="CDD" id="cd12108">
    <property type="entry name" value="Hr-like"/>
    <property type="match status" value="1"/>
</dbReference>
<organism evidence="2 3">
    <name type="scientific">Nocardia bovistercoris</name>
    <dbReference type="NCBI Taxonomy" id="2785916"/>
    <lineage>
        <taxon>Bacteria</taxon>
        <taxon>Bacillati</taxon>
        <taxon>Actinomycetota</taxon>
        <taxon>Actinomycetes</taxon>
        <taxon>Mycobacteriales</taxon>
        <taxon>Nocardiaceae</taxon>
        <taxon>Nocardia</taxon>
    </lineage>
</organism>
<dbReference type="RefSeq" id="WP_196153447.1">
    <property type="nucleotide sequence ID" value="NZ_JADMLG010000021.1"/>
</dbReference>
<evidence type="ECO:0000313" key="2">
    <source>
        <dbReference type="EMBL" id="MBH0781150.1"/>
    </source>
</evidence>
<dbReference type="Proteomes" id="UP000655751">
    <property type="component" value="Unassembled WGS sequence"/>
</dbReference>
<comment type="caution">
    <text evidence="2">The sequence shown here is derived from an EMBL/GenBank/DDBJ whole genome shotgun (WGS) entry which is preliminary data.</text>
</comment>
<gene>
    <name evidence="2" type="ORF">IT779_33240</name>
</gene>
<dbReference type="InterPro" id="IPR012312">
    <property type="entry name" value="Hemerythrin-like"/>
</dbReference>
<dbReference type="EMBL" id="JADMLG010000021">
    <property type="protein sequence ID" value="MBH0781150.1"/>
    <property type="molecule type" value="Genomic_DNA"/>
</dbReference>
<evidence type="ECO:0000259" key="1">
    <source>
        <dbReference type="Pfam" id="PF01814"/>
    </source>
</evidence>
<proteinExistence type="predicted"/>
<accession>A0A931IK74</accession>
<keyword evidence="3" id="KW-1185">Reference proteome</keyword>
<dbReference type="Gene3D" id="1.20.120.520">
    <property type="entry name" value="nmb1532 protein domain like"/>
    <property type="match status" value="1"/>
</dbReference>
<dbReference type="AlphaFoldDB" id="A0A931IK74"/>
<reference evidence="2" key="1">
    <citation type="submission" date="2020-11" db="EMBL/GenBank/DDBJ databases">
        <title>Nocardia NEAU-351.nov., a novel actinomycete isolated from the cow dung.</title>
        <authorList>
            <person name="Zhang X."/>
        </authorList>
    </citation>
    <scope>NUCLEOTIDE SEQUENCE</scope>
    <source>
        <strain evidence="2">NEAU-351</strain>
    </source>
</reference>
<feature type="domain" description="Hemerythrin-like" evidence="1">
    <location>
        <begin position="18"/>
        <end position="152"/>
    </location>
</feature>
<evidence type="ECO:0000313" key="3">
    <source>
        <dbReference type="Proteomes" id="UP000655751"/>
    </source>
</evidence>
<sequence length="222" mass="24125">MTGTSATDTRVRPDVTGMRIAHRGMLADTRRFAEITARIAAGESCPPARAAAVAQYLTLLCDSVHHHHTIEDTVVWPVLVAAAGPAVAVDELEDDHVQLDAVLGTLRQRASAFGAADADRARAAAALTETLDAAHALLSEHIAEEERVVFPIVDRYVRVDDWERVEKAAKKGSKMSFEVPRFVRYATEEELVELRAGAGPLIRILLGLLVRSFDKREAVIAG</sequence>
<dbReference type="Pfam" id="PF01814">
    <property type="entry name" value="Hemerythrin"/>
    <property type="match status" value="1"/>
</dbReference>